<dbReference type="EMBL" id="BPLR01012946">
    <property type="protein sequence ID" value="GIY57702.1"/>
    <property type="molecule type" value="Genomic_DNA"/>
</dbReference>
<name>A0AAV4UIX5_CAEEX</name>
<sequence length="77" mass="8788">MLVRRLFRHNFKFASEGPNNAARGESSQTSWNKESFFFFMSTHPLRLTNSILEDPDGHTIRRSGLRCASSLVRGKTS</sequence>
<evidence type="ECO:0000313" key="2">
    <source>
        <dbReference type="Proteomes" id="UP001054945"/>
    </source>
</evidence>
<accession>A0AAV4UIX5</accession>
<evidence type="ECO:0000313" key="1">
    <source>
        <dbReference type="EMBL" id="GIY57702.1"/>
    </source>
</evidence>
<keyword evidence="2" id="KW-1185">Reference proteome</keyword>
<organism evidence="1 2">
    <name type="scientific">Caerostris extrusa</name>
    <name type="common">Bark spider</name>
    <name type="synonym">Caerostris bankana</name>
    <dbReference type="NCBI Taxonomy" id="172846"/>
    <lineage>
        <taxon>Eukaryota</taxon>
        <taxon>Metazoa</taxon>
        <taxon>Ecdysozoa</taxon>
        <taxon>Arthropoda</taxon>
        <taxon>Chelicerata</taxon>
        <taxon>Arachnida</taxon>
        <taxon>Araneae</taxon>
        <taxon>Araneomorphae</taxon>
        <taxon>Entelegynae</taxon>
        <taxon>Araneoidea</taxon>
        <taxon>Araneidae</taxon>
        <taxon>Caerostris</taxon>
    </lineage>
</organism>
<proteinExistence type="predicted"/>
<gene>
    <name evidence="1" type="ORF">CEXT_263201</name>
</gene>
<comment type="caution">
    <text evidence="1">The sequence shown here is derived from an EMBL/GenBank/DDBJ whole genome shotgun (WGS) entry which is preliminary data.</text>
</comment>
<protein>
    <submittedName>
        <fullName evidence="1">Uncharacterized protein</fullName>
    </submittedName>
</protein>
<reference evidence="1 2" key="1">
    <citation type="submission" date="2021-06" db="EMBL/GenBank/DDBJ databases">
        <title>Caerostris extrusa draft genome.</title>
        <authorList>
            <person name="Kono N."/>
            <person name="Arakawa K."/>
        </authorList>
    </citation>
    <scope>NUCLEOTIDE SEQUENCE [LARGE SCALE GENOMIC DNA]</scope>
</reference>
<dbReference type="Proteomes" id="UP001054945">
    <property type="component" value="Unassembled WGS sequence"/>
</dbReference>
<dbReference type="AlphaFoldDB" id="A0AAV4UIX5"/>